<dbReference type="Proteomes" id="UP000054279">
    <property type="component" value="Unassembled WGS sequence"/>
</dbReference>
<gene>
    <name evidence="1" type="ORF">M422DRAFT_48186</name>
</gene>
<dbReference type="EMBL" id="KN837129">
    <property type="protein sequence ID" value="KIJ42573.1"/>
    <property type="molecule type" value="Genomic_DNA"/>
</dbReference>
<organism evidence="1 2">
    <name type="scientific">Sphaerobolus stellatus (strain SS14)</name>
    <dbReference type="NCBI Taxonomy" id="990650"/>
    <lineage>
        <taxon>Eukaryota</taxon>
        <taxon>Fungi</taxon>
        <taxon>Dikarya</taxon>
        <taxon>Basidiomycota</taxon>
        <taxon>Agaricomycotina</taxon>
        <taxon>Agaricomycetes</taxon>
        <taxon>Phallomycetidae</taxon>
        <taxon>Geastrales</taxon>
        <taxon>Sphaerobolaceae</taxon>
        <taxon>Sphaerobolus</taxon>
    </lineage>
</organism>
<proteinExistence type="predicted"/>
<keyword evidence="2" id="KW-1185">Reference proteome</keyword>
<reference evidence="1 2" key="1">
    <citation type="submission" date="2014-06" db="EMBL/GenBank/DDBJ databases">
        <title>Evolutionary Origins and Diversification of the Mycorrhizal Mutualists.</title>
        <authorList>
            <consortium name="DOE Joint Genome Institute"/>
            <consortium name="Mycorrhizal Genomics Consortium"/>
            <person name="Kohler A."/>
            <person name="Kuo A."/>
            <person name="Nagy L.G."/>
            <person name="Floudas D."/>
            <person name="Copeland A."/>
            <person name="Barry K.W."/>
            <person name="Cichocki N."/>
            <person name="Veneault-Fourrey C."/>
            <person name="LaButti K."/>
            <person name="Lindquist E.A."/>
            <person name="Lipzen A."/>
            <person name="Lundell T."/>
            <person name="Morin E."/>
            <person name="Murat C."/>
            <person name="Riley R."/>
            <person name="Ohm R."/>
            <person name="Sun H."/>
            <person name="Tunlid A."/>
            <person name="Henrissat B."/>
            <person name="Grigoriev I.V."/>
            <person name="Hibbett D.S."/>
            <person name="Martin F."/>
        </authorList>
    </citation>
    <scope>NUCLEOTIDE SEQUENCE [LARGE SCALE GENOMIC DNA]</scope>
    <source>
        <strain evidence="1 2">SS14</strain>
    </source>
</reference>
<evidence type="ECO:0000313" key="2">
    <source>
        <dbReference type="Proteomes" id="UP000054279"/>
    </source>
</evidence>
<name>A0A0C9UHL7_SPHS4</name>
<protein>
    <submittedName>
        <fullName evidence="1">Uncharacterized protein</fullName>
    </submittedName>
</protein>
<dbReference type="AlphaFoldDB" id="A0A0C9UHL7"/>
<sequence>MAVELLSRSAYSSLGYTFTSTLPFTMPQGRPAKYTPEEAHAARLASKKQYRERNLEAERLKSRERTRLLTSNKRVPPAMPPAIVPRSDRDPALLHGVPSLSPSHSFCSPPPLPLMIRESDCKAALSCIIDSVFGRPLPLDMGTYLEDRAESLLLGCSEPDQALKGYMLHLTDEKHILDCSIRQVHALQAEIRLCSRIEGLKSRLMFALQALTFLFNQTHEFVEYLQDSGLEGYIHVLRNEELEWQG</sequence>
<evidence type="ECO:0000313" key="1">
    <source>
        <dbReference type="EMBL" id="KIJ42573.1"/>
    </source>
</evidence>
<dbReference type="HOGENOM" id="CLU_1129687_0_0_1"/>
<accession>A0A0C9UHL7</accession>